<sequence length="174" mass="19611">MNTSDSDFWIRQLDKLSNEQKNIFQSNNNNNNNSKNNELLLDISDLPGGILKVDHARFHFPTTNTSTATTTTNTTATAISSSSSTTNKSNKETNDLVIDFTALMAEESIVKPIEFTCSLDDLIDDQSQVIQSVIDTMRKQDTRTTIQEPKKKPQFNLNAPEFKPKAIFYDNPHH</sequence>
<organism evidence="2 3">
    <name type="scientific">Rhizopus microsporus</name>
    <dbReference type="NCBI Taxonomy" id="58291"/>
    <lineage>
        <taxon>Eukaryota</taxon>
        <taxon>Fungi</taxon>
        <taxon>Fungi incertae sedis</taxon>
        <taxon>Mucoromycota</taxon>
        <taxon>Mucoromycotina</taxon>
        <taxon>Mucoromycetes</taxon>
        <taxon>Mucorales</taxon>
        <taxon>Mucorineae</taxon>
        <taxon>Rhizopodaceae</taxon>
        <taxon>Rhizopus</taxon>
    </lineage>
</organism>
<name>A0A0A1NME0_RHIZD</name>
<evidence type="ECO:0000313" key="2">
    <source>
        <dbReference type="EMBL" id="ORE14385.1"/>
    </source>
</evidence>
<dbReference type="VEuPathDB" id="FungiDB:BCV72DRAFT_125071"/>
<reference evidence="2 3" key="1">
    <citation type="journal article" date="2016" name="Proc. Natl. Acad. Sci. U.S.A.">
        <title>Lipid metabolic changes in an early divergent fungus govern the establishment of a mutualistic symbiosis with endobacteria.</title>
        <authorList>
            <person name="Lastovetsky O.A."/>
            <person name="Gaspar M.L."/>
            <person name="Mondo S.J."/>
            <person name="LaButti K.M."/>
            <person name="Sandor L."/>
            <person name="Grigoriev I.V."/>
            <person name="Henry S.A."/>
            <person name="Pawlowska T.E."/>
        </authorList>
    </citation>
    <scope>NUCLEOTIDE SEQUENCE [LARGE SCALE GENOMIC DNA]</scope>
    <source>
        <strain evidence="2 3">ATCC 11559</strain>
    </source>
</reference>
<evidence type="ECO:0000256" key="1">
    <source>
        <dbReference type="SAM" id="MobiDB-lite"/>
    </source>
</evidence>
<feature type="compositionally biased region" description="Low complexity" evidence="1">
    <location>
        <begin position="62"/>
        <end position="88"/>
    </location>
</feature>
<feature type="region of interest" description="Disordered" evidence="1">
    <location>
        <begin position="62"/>
        <end position="90"/>
    </location>
</feature>
<protein>
    <submittedName>
        <fullName evidence="2">Uncharacterized protein</fullName>
    </submittedName>
</protein>
<dbReference type="EMBL" id="KV921474">
    <property type="protein sequence ID" value="ORE14385.1"/>
    <property type="molecule type" value="Genomic_DNA"/>
</dbReference>
<gene>
    <name evidence="2" type="ORF">BCV71DRAFT_229297</name>
</gene>
<proteinExistence type="predicted"/>
<dbReference type="Proteomes" id="UP000242381">
    <property type="component" value="Unassembled WGS sequence"/>
</dbReference>
<accession>A0A0A1NME0</accession>
<evidence type="ECO:0000313" key="3">
    <source>
        <dbReference type="Proteomes" id="UP000242381"/>
    </source>
</evidence>
<dbReference type="AlphaFoldDB" id="A0A0A1NME0"/>